<evidence type="ECO:0000313" key="3">
    <source>
        <dbReference type="EMBL" id="QBK91017.1"/>
    </source>
</evidence>
<dbReference type="SUPFAM" id="SSF50370">
    <property type="entry name" value="Ricin B-like lectins"/>
    <property type="match status" value="1"/>
</dbReference>
<dbReference type="PROSITE" id="PS50231">
    <property type="entry name" value="RICIN_B_LECTIN"/>
    <property type="match status" value="1"/>
</dbReference>
<name>A0A481Z5H3_9VIRU</name>
<sequence>MVNATVIFIVVIIVVAIIAVIISVVVVNRQKQDSGGGPVVPKKDPGGWGPQEDGPDSKHNFCGVYTFPATSPSQPAPITLDTTILNGLTPVPFSEVECVDSDQVAAKQIQQTCLGDGVFKGICYGSDGKIVKTGEKRVLYVECQKAKCKDTLATVALNFNPLNLMTETGCLEVDRMDLTKPIKIERCDLTSPGQLFRIDRQDAEGKSDPSGPYGRIFDRSTGKCVVPTAQNPTVGNKLVLGDCSPVNGYVWWFFPPQTVKDPYDGPTKGVNTLAPQQFVYFPNPGKLPPGVGEVTKFIEKNMPVSIAAPVKTMITGPFPLTEYGQDVEMERMAVNINSDQKYNSQTIDYWLYQVITMVASDSSTGTNFPWYQPEPGEPT</sequence>
<dbReference type="InterPro" id="IPR035992">
    <property type="entry name" value="Ricin_B-like_lectins"/>
</dbReference>
<feature type="region of interest" description="Disordered" evidence="1">
    <location>
        <begin position="31"/>
        <end position="54"/>
    </location>
</feature>
<reference evidence="3" key="1">
    <citation type="journal article" date="2019" name="MBio">
        <title>Virus Genomes from Deep Sea Sediments Expand the Ocean Megavirome and Support Independent Origins of Viral Gigantism.</title>
        <authorList>
            <person name="Backstrom D."/>
            <person name="Yutin N."/>
            <person name="Jorgensen S.L."/>
            <person name="Dharamshi J."/>
            <person name="Homa F."/>
            <person name="Zaremba-Niedwiedzka K."/>
            <person name="Spang A."/>
            <person name="Wolf Y.I."/>
            <person name="Koonin E.V."/>
            <person name="Ettema T.J."/>
        </authorList>
    </citation>
    <scope>NUCLEOTIDE SEQUENCE</scope>
</reference>
<keyword evidence="2" id="KW-1133">Transmembrane helix</keyword>
<organism evidence="3">
    <name type="scientific">Pithovirus LCPAC201</name>
    <dbReference type="NCBI Taxonomy" id="2506591"/>
    <lineage>
        <taxon>Viruses</taxon>
        <taxon>Pithoviruses</taxon>
    </lineage>
</organism>
<dbReference type="EMBL" id="MK500507">
    <property type="protein sequence ID" value="QBK91017.1"/>
    <property type="molecule type" value="Genomic_DNA"/>
</dbReference>
<feature type="transmembrane region" description="Helical" evidence="2">
    <location>
        <begin position="6"/>
        <end position="27"/>
    </location>
</feature>
<keyword evidence="2" id="KW-0472">Membrane</keyword>
<proteinExistence type="predicted"/>
<evidence type="ECO:0000256" key="2">
    <source>
        <dbReference type="SAM" id="Phobius"/>
    </source>
</evidence>
<accession>A0A481Z5H3</accession>
<protein>
    <submittedName>
        <fullName evidence="3">Membrane protein</fullName>
    </submittedName>
</protein>
<evidence type="ECO:0000256" key="1">
    <source>
        <dbReference type="SAM" id="MobiDB-lite"/>
    </source>
</evidence>
<keyword evidence="2" id="KW-0812">Transmembrane</keyword>
<gene>
    <name evidence="3" type="ORF">LCPAC201_03180</name>
</gene>